<dbReference type="InterPro" id="IPR040361">
    <property type="entry name" value="TPD1"/>
</dbReference>
<dbReference type="Proteomes" id="UP000215914">
    <property type="component" value="Chromosome 13"/>
</dbReference>
<reference evidence="4" key="2">
    <citation type="submission" date="2017-02" db="EMBL/GenBank/DDBJ databases">
        <title>Sunflower complete genome.</title>
        <authorList>
            <person name="Langlade N."/>
            <person name="Munos S."/>
        </authorList>
    </citation>
    <scope>NUCLEOTIDE SEQUENCE [LARGE SCALE GENOMIC DNA]</scope>
    <source>
        <tissue evidence="4">Leaves</tissue>
    </source>
</reference>
<gene>
    <name evidence="4" type="ORF">HannXRQ_Chr13g0400031</name>
    <name evidence="3" type="ORF">HanXRQr2_Chr13g0584901</name>
</gene>
<dbReference type="GO" id="GO:0001709">
    <property type="term" value="P:cell fate determination"/>
    <property type="evidence" value="ECO:0000318"/>
    <property type="project" value="GO_Central"/>
</dbReference>
<dbReference type="PANTHER" id="PTHR33184:SF72">
    <property type="entry name" value="BETA-1,3-N-ACETYLGLUCOSAMINYLTRANSFERASE FAMILY PROTEIN"/>
    <property type="match status" value="1"/>
</dbReference>
<reference evidence="3" key="3">
    <citation type="submission" date="2020-06" db="EMBL/GenBank/DDBJ databases">
        <title>Helianthus annuus Genome sequencing and assembly Release 2.</title>
        <authorList>
            <person name="Gouzy J."/>
            <person name="Langlade N."/>
            <person name="Munos S."/>
        </authorList>
    </citation>
    <scope>NUCLEOTIDE SEQUENCE</scope>
    <source>
        <tissue evidence="3">Leaves</tissue>
    </source>
</reference>
<name>A0A251SRM8_HELAN</name>
<protein>
    <submittedName>
        <fullName evidence="4">Putative beta-1,3-N-Acetylglucosaminyltransferase family protein</fullName>
    </submittedName>
</protein>
<evidence type="ECO:0000256" key="1">
    <source>
        <dbReference type="ARBA" id="ARBA00022729"/>
    </source>
</evidence>
<reference evidence="3 5" key="1">
    <citation type="journal article" date="2017" name="Nature">
        <title>The sunflower genome provides insights into oil metabolism, flowering and Asterid evolution.</title>
        <authorList>
            <person name="Badouin H."/>
            <person name="Gouzy J."/>
            <person name="Grassa C.J."/>
            <person name="Murat F."/>
            <person name="Staton S.E."/>
            <person name="Cottret L."/>
            <person name="Lelandais-Briere C."/>
            <person name="Owens G.L."/>
            <person name="Carrere S."/>
            <person name="Mayjonade B."/>
            <person name="Legrand L."/>
            <person name="Gill N."/>
            <person name="Kane N.C."/>
            <person name="Bowers J.E."/>
            <person name="Hubner S."/>
            <person name="Bellec A."/>
            <person name="Berard A."/>
            <person name="Berges H."/>
            <person name="Blanchet N."/>
            <person name="Boniface M.C."/>
            <person name="Brunel D."/>
            <person name="Catrice O."/>
            <person name="Chaidir N."/>
            <person name="Claudel C."/>
            <person name="Donnadieu C."/>
            <person name="Faraut T."/>
            <person name="Fievet G."/>
            <person name="Helmstetter N."/>
            <person name="King M."/>
            <person name="Knapp S.J."/>
            <person name="Lai Z."/>
            <person name="Le Paslier M.C."/>
            <person name="Lippi Y."/>
            <person name="Lorenzon L."/>
            <person name="Mandel J.R."/>
            <person name="Marage G."/>
            <person name="Marchand G."/>
            <person name="Marquand E."/>
            <person name="Bret-Mestries E."/>
            <person name="Morien E."/>
            <person name="Nambeesan S."/>
            <person name="Nguyen T."/>
            <person name="Pegot-Espagnet P."/>
            <person name="Pouilly N."/>
            <person name="Raftis F."/>
            <person name="Sallet E."/>
            <person name="Schiex T."/>
            <person name="Thomas J."/>
            <person name="Vandecasteele C."/>
            <person name="Vares D."/>
            <person name="Vear F."/>
            <person name="Vautrin S."/>
            <person name="Crespi M."/>
            <person name="Mangin B."/>
            <person name="Burke J.M."/>
            <person name="Salse J."/>
            <person name="Munos S."/>
            <person name="Vincourt P."/>
            <person name="Rieseberg L.H."/>
            <person name="Langlade N.B."/>
        </authorList>
    </citation>
    <scope>NUCLEOTIDE SEQUENCE [LARGE SCALE GENOMIC DNA]</scope>
    <source>
        <strain evidence="5">cv. SF193</strain>
        <tissue evidence="3">Leaves</tissue>
    </source>
</reference>
<dbReference type="EMBL" id="MNCJ02000328">
    <property type="protein sequence ID" value="KAF5773101.1"/>
    <property type="molecule type" value="Genomic_DNA"/>
</dbReference>
<dbReference type="Pfam" id="PF24068">
    <property type="entry name" value="TPD1_C"/>
    <property type="match status" value="1"/>
</dbReference>
<dbReference type="InParanoid" id="A0A251SRM8"/>
<evidence type="ECO:0000313" key="3">
    <source>
        <dbReference type="EMBL" id="KAF5773101.1"/>
    </source>
</evidence>
<keyword evidence="4" id="KW-0328">Glycosyltransferase</keyword>
<dbReference type="PANTHER" id="PTHR33184">
    <property type="entry name" value="PROTEIN TAPETUM DETERMINANT 1-LIKE-RELATED"/>
    <property type="match status" value="1"/>
</dbReference>
<evidence type="ECO:0000313" key="5">
    <source>
        <dbReference type="Proteomes" id="UP000215914"/>
    </source>
</evidence>
<proteinExistence type="predicted"/>
<accession>A0A251SRM8</accession>
<organism evidence="4 5">
    <name type="scientific">Helianthus annuus</name>
    <name type="common">Common sunflower</name>
    <dbReference type="NCBI Taxonomy" id="4232"/>
    <lineage>
        <taxon>Eukaryota</taxon>
        <taxon>Viridiplantae</taxon>
        <taxon>Streptophyta</taxon>
        <taxon>Embryophyta</taxon>
        <taxon>Tracheophyta</taxon>
        <taxon>Spermatophyta</taxon>
        <taxon>Magnoliopsida</taxon>
        <taxon>eudicotyledons</taxon>
        <taxon>Gunneridae</taxon>
        <taxon>Pentapetalae</taxon>
        <taxon>asterids</taxon>
        <taxon>campanulids</taxon>
        <taxon>Asterales</taxon>
        <taxon>Asteraceae</taxon>
        <taxon>Asteroideae</taxon>
        <taxon>Heliantheae alliance</taxon>
        <taxon>Heliantheae</taxon>
        <taxon>Helianthus</taxon>
    </lineage>
</organism>
<dbReference type="OMA" id="NTCNCFQ"/>
<feature type="signal peptide" evidence="2">
    <location>
        <begin position="1"/>
        <end position="23"/>
    </location>
</feature>
<evidence type="ECO:0000256" key="2">
    <source>
        <dbReference type="SAM" id="SignalP"/>
    </source>
</evidence>
<dbReference type="AlphaFoldDB" id="A0A251SRM8"/>
<dbReference type="GO" id="GO:0016757">
    <property type="term" value="F:glycosyltransferase activity"/>
    <property type="evidence" value="ECO:0007669"/>
    <property type="project" value="UniProtKB-KW"/>
</dbReference>
<keyword evidence="1 2" id="KW-0732">Signal</keyword>
<keyword evidence="5" id="KW-1185">Reference proteome</keyword>
<dbReference type="EMBL" id="CM007902">
    <property type="protein sequence ID" value="OTG01249.1"/>
    <property type="molecule type" value="Genomic_DNA"/>
</dbReference>
<keyword evidence="4" id="KW-0808">Transferase</keyword>
<evidence type="ECO:0000313" key="4">
    <source>
        <dbReference type="EMBL" id="OTG01249.1"/>
    </source>
</evidence>
<dbReference type="Gramene" id="mRNA:HanXRQr2_Chr13g0584901">
    <property type="protein sequence ID" value="mRNA:HanXRQr2_Chr13g0584901"/>
    <property type="gene ID" value="HanXRQr2_Chr13g0584901"/>
</dbReference>
<sequence length="123" mass="13890">MASTFETLLTIILFTLFITGGYAQCALKDITVGTERTSRQIHGKQEWKVMFINTCNCAQQNLVVSCNGFQTVERVDPNLFIPIGNNRCLVNGGRPIAPYERVEFLYAWDPPFIFVPHSSQLNC</sequence>
<feature type="chain" id="PRO_5041122762" evidence="2">
    <location>
        <begin position="24"/>
        <end position="123"/>
    </location>
</feature>